<gene>
    <name evidence="9" type="ORF">LZ012_09275</name>
</gene>
<accession>A0ABS9K210</accession>
<sequence>MRKTMRMMLVAVLVTGAAGTVSAANFVQGQQLYQMHCAACHGGRGEGVMPDAPKFRMGERLDQPDMILMQSVKSGKKTMPPFFGILQDAQILDVLAYVRTLR</sequence>
<keyword evidence="5 6" id="KW-0408">Iron</keyword>
<evidence type="ECO:0000256" key="6">
    <source>
        <dbReference type="PROSITE-ProRule" id="PRU00433"/>
    </source>
</evidence>
<dbReference type="PRINTS" id="PR00605">
    <property type="entry name" value="CYTCHROMECIC"/>
</dbReference>
<dbReference type="PROSITE" id="PS51007">
    <property type="entry name" value="CYTC"/>
    <property type="match status" value="1"/>
</dbReference>
<dbReference type="PANTHER" id="PTHR35008">
    <property type="entry name" value="BLL4482 PROTEIN-RELATED"/>
    <property type="match status" value="1"/>
</dbReference>
<evidence type="ECO:0000256" key="7">
    <source>
        <dbReference type="SAM" id="SignalP"/>
    </source>
</evidence>
<evidence type="ECO:0000256" key="3">
    <source>
        <dbReference type="ARBA" id="ARBA00022723"/>
    </source>
</evidence>
<dbReference type="RefSeq" id="WP_275710004.1">
    <property type="nucleotide sequence ID" value="NZ_JAKLTN010000002.1"/>
</dbReference>
<organism evidence="9 10">
    <name type="scientific">Dechloromonas hankyongensis</name>
    <dbReference type="NCBI Taxonomy" id="2908002"/>
    <lineage>
        <taxon>Bacteria</taxon>
        <taxon>Pseudomonadati</taxon>
        <taxon>Pseudomonadota</taxon>
        <taxon>Betaproteobacteria</taxon>
        <taxon>Rhodocyclales</taxon>
        <taxon>Azonexaceae</taxon>
        <taxon>Dechloromonas</taxon>
    </lineage>
</organism>
<keyword evidence="7" id="KW-0732">Signal</keyword>
<keyword evidence="4" id="KW-0249">Electron transport</keyword>
<keyword evidence="2 6" id="KW-0349">Heme</keyword>
<dbReference type="InterPro" id="IPR051459">
    <property type="entry name" value="Cytochrome_c-type_DH"/>
</dbReference>
<evidence type="ECO:0000256" key="2">
    <source>
        <dbReference type="ARBA" id="ARBA00022617"/>
    </source>
</evidence>
<evidence type="ECO:0000256" key="4">
    <source>
        <dbReference type="ARBA" id="ARBA00022982"/>
    </source>
</evidence>
<proteinExistence type="predicted"/>
<protein>
    <submittedName>
        <fullName evidence="9">Cytochrome c</fullName>
    </submittedName>
</protein>
<comment type="caution">
    <text evidence="9">The sequence shown here is derived from an EMBL/GenBank/DDBJ whole genome shotgun (WGS) entry which is preliminary data.</text>
</comment>
<keyword evidence="10" id="KW-1185">Reference proteome</keyword>
<feature type="domain" description="Cytochrome c" evidence="8">
    <location>
        <begin position="24"/>
        <end position="102"/>
    </location>
</feature>
<evidence type="ECO:0000256" key="1">
    <source>
        <dbReference type="ARBA" id="ARBA00022448"/>
    </source>
</evidence>
<feature type="signal peptide" evidence="7">
    <location>
        <begin position="1"/>
        <end position="23"/>
    </location>
</feature>
<evidence type="ECO:0000313" key="9">
    <source>
        <dbReference type="EMBL" id="MCG2577188.1"/>
    </source>
</evidence>
<dbReference type="InterPro" id="IPR036909">
    <property type="entry name" value="Cyt_c-like_dom_sf"/>
</dbReference>
<dbReference type="Proteomes" id="UP001165384">
    <property type="component" value="Unassembled WGS sequence"/>
</dbReference>
<dbReference type="Gene3D" id="1.10.760.10">
    <property type="entry name" value="Cytochrome c-like domain"/>
    <property type="match status" value="1"/>
</dbReference>
<reference evidence="9" key="1">
    <citation type="submission" date="2022-01" db="EMBL/GenBank/DDBJ databases">
        <authorList>
            <person name="Jo J.-H."/>
            <person name="Im W.-T."/>
        </authorList>
    </citation>
    <scope>NUCLEOTIDE SEQUENCE</scope>
    <source>
        <strain evidence="9">XY25</strain>
    </source>
</reference>
<keyword evidence="3 6" id="KW-0479">Metal-binding</keyword>
<name>A0ABS9K210_9RHOO</name>
<dbReference type="InterPro" id="IPR008168">
    <property type="entry name" value="Cyt_C_IC"/>
</dbReference>
<evidence type="ECO:0000256" key="5">
    <source>
        <dbReference type="ARBA" id="ARBA00023004"/>
    </source>
</evidence>
<feature type="chain" id="PRO_5046740894" evidence="7">
    <location>
        <begin position="24"/>
        <end position="102"/>
    </location>
</feature>
<dbReference type="InterPro" id="IPR009056">
    <property type="entry name" value="Cyt_c-like_dom"/>
</dbReference>
<dbReference type="Pfam" id="PF13442">
    <property type="entry name" value="Cytochrome_CBB3"/>
    <property type="match status" value="1"/>
</dbReference>
<evidence type="ECO:0000313" key="10">
    <source>
        <dbReference type="Proteomes" id="UP001165384"/>
    </source>
</evidence>
<dbReference type="EMBL" id="JAKLTN010000002">
    <property type="protein sequence ID" value="MCG2577188.1"/>
    <property type="molecule type" value="Genomic_DNA"/>
</dbReference>
<dbReference type="PANTHER" id="PTHR35008:SF4">
    <property type="entry name" value="BLL4482 PROTEIN"/>
    <property type="match status" value="1"/>
</dbReference>
<keyword evidence="1" id="KW-0813">Transport</keyword>
<evidence type="ECO:0000259" key="8">
    <source>
        <dbReference type="PROSITE" id="PS51007"/>
    </source>
</evidence>
<dbReference type="SUPFAM" id="SSF46626">
    <property type="entry name" value="Cytochrome c"/>
    <property type="match status" value="1"/>
</dbReference>